<dbReference type="STRING" id="1742973.COMA2_70093"/>
<dbReference type="Proteomes" id="UP000198736">
    <property type="component" value="Unassembled WGS sequence"/>
</dbReference>
<sequence length="592" mass="64969">MDGIGTGNQRLLDMVNIRRKLYLDKPELFFPWRKPCIVNALLVVDGLDFGMGDFGLSAFVDILKNDGRSYVKFNLTLAHLDPNAGNTAVQAGAPGIARSIKGFVFDDPNHFTSTMYDEVWMFGVRDNFHTTPDGTTIFANRRSNPARYPADRLGDGELDALTAHMNRGGGIFATGDHGTLGKALCGSIDRVRNMRYWDDFGSGETSMGGPRRNDSNQTGHDAGSQFSDQSDDIPQRLDLKLYSTPVGIFREARYPHPVMCSRLGRIDVFPDHPHEGECREPSSLSGTCRDGTPEYPTPHLAAPEVVATGHVPAGNRASSRNGASLKDATQAHLFGVVSTYDGHRVSKGRVVCDSTWHHFVNVNLIGVVEGGIFDDFDYPGHPGTPGTHTSKHDGFLSSAAGRAALDKIKEYYVNVGVWIAPADKISCMNSRLWWELIFADRIVEATLTEFTKPWTEISLHQLYLIGVHARDVIGRQAGTCQSLAWILPEIDLIWIELRPWIDPWGPLDPKRVKDPVLPWFDLQPLLDIAVGGAVAALREAFPAVPTADALDGRSIEIVRKATSVTFGRALKALGNEVKSIDGLMASGRKRIS</sequence>
<gene>
    <name evidence="2" type="ORF">COMA2_70093</name>
</gene>
<reference evidence="3" key="1">
    <citation type="submission" date="2015-10" db="EMBL/GenBank/DDBJ databases">
        <authorList>
            <person name="Luecker S."/>
            <person name="Luecker S."/>
        </authorList>
    </citation>
    <scope>NUCLEOTIDE SEQUENCE [LARGE SCALE GENOMIC DNA]</scope>
</reference>
<dbReference type="RefSeq" id="WP_090901586.1">
    <property type="nucleotide sequence ID" value="NZ_CZPZ01000034.1"/>
</dbReference>
<feature type="compositionally biased region" description="Polar residues" evidence="1">
    <location>
        <begin position="215"/>
        <end position="228"/>
    </location>
</feature>
<evidence type="ECO:0000313" key="3">
    <source>
        <dbReference type="Proteomes" id="UP000198736"/>
    </source>
</evidence>
<feature type="region of interest" description="Disordered" evidence="1">
    <location>
        <begin position="202"/>
        <end position="235"/>
    </location>
</feature>
<name>A0A0S4LP37_9BACT</name>
<dbReference type="AlphaFoldDB" id="A0A0S4LP37"/>
<protein>
    <submittedName>
        <fullName evidence="2">Uncharacterized protein</fullName>
    </submittedName>
</protein>
<organism evidence="2 3">
    <name type="scientific">Candidatus Nitrospira nitrificans</name>
    <dbReference type="NCBI Taxonomy" id="1742973"/>
    <lineage>
        <taxon>Bacteria</taxon>
        <taxon>Pseudomonadati</taxon>
        <taxon>Nitrospirota</taxon>
        <taxon>Nitrospiria</taxon>
        <taxon>Nitrospirales</taxon>
        <taxon>Nitrospiraceae</taxon>
        <taxon>Nitrospira</taxon>
    </lineage>
</organism>
<evidence type="ECO:0000256" key="1">
    <source>
        <dbReference type="SAM" id="MobiDB-lite"/>
    </source>
</evidence>
<keyword evidence="3" id="KW-1185">Reference proteome</keyword>
<proteinExistence type="predicted"/>
<evidence type="ECO:0000313" key="2">
    <source>
        <dbReference type="EMBL" id="CUS39347.1"/>
    </source>
</evidence>
<dbReference type="EMBL" id="CZPZ01000034">
    <property type="protein sequence ID" value="CUS39347.1"/>
    <property type="molecule type" value="Genomic_DNA"/>
</dbReference>
<dbReference type="OrthoDB" id="5937513at2"/>
<accession>A0A0S4LP37</accession>